<evidence type="ECO:0000313" key="5">
    <source>
        <dbReference type="Proteomes" id="UP000243077"/>
    </source>
</evidence>
<dbReference type="Pfam" id="PF00106">
    <property type="entry name" value="adh_short"/>
    <property type="match status" value="1"/>
</dbReference>
<dbReference type="PRINTS" id="PR00081">
    <property type="entry name" value="GDHRDH"/>
</dbReference>
<evidence type="ECO:0000256" key="3">
    <source>
        <dbReference type="SAM" id="MobiDB-lite"/>
    </source>
</evidence>
<dbReference type="InterPro" id="IPR020904">
    <property type="entry name" value="Sc_DH/Rdtase_CS"/>
</dbReference>
<evidence type="ECO:0000256" key="2">
    <source>
        <dbReference type="ARBA" id="ARBA00023002"/>
    </source>
</evidence>
<evidence type="ECO:0000256" key="1">
    <source>
        <dbReference type="ARBA" id="ARBA00006484"/>
    </source>
</evidence>
<keyword evidence="5" id="KW-1185">Reference proteome</keyword>
<accession>A0A2L2BN24</accession>
<protein>
    <submittedName>
        <fullName evidence="4">NAD(P)-dependent short chain dehydrogenase family protein</fullName>
    </submittedName>
</protein>
<dbReference type="SUPFAM" id="SSF51735">
    <property type="entry name" value="NAD(P)-binding Rossmann-fold domains"/>
    <property type="match status" value="1"/>
</dbReference>
<dbReference type="PANTHER" id="PTHR42901">
    <property type="entry name" value="ALCOHOL DEHYDROGENASE"/>
    <property type="match status" value="1"/>
</dbReference>
<keyword evidence="2" id="KW-0560">Oxidoreductase</keyword>
<organism evidence="4 5">
    <name type="scientific">Pontimonas salivibrio</name>
    <dbReference type="NCBI Taxonomy" id="1159327"/>
    <lineage>
        <taxon>Bacteria</taxon>
        <taxon>Bacillati</taxon>
        <taxon>Actinomycetota</taxon>
        <taxon>Actinomycetes</taxon>
        <taxon>Micrococcales</taxon>
        <taxon>Microbacteriaceae</taxon>
        <taxon>Pontimonas</taxon>
    </lineage>
</organism>
<feature type="region of interest" description="Disordered" evidence="3">
    <location>
        <begin position="235"/>
        <end position="254"/>
    </location>
</feature>
<dbReference type="KEGG" id="psai:C3B54_1162"/>
<reference evidence="4 5" key="1">
    <citation type="submission" date="2018-02" db="EMBL/GenBank/DDBJ databases">
        <title>Complete genome of the streamlined marine actinobacterium Pontimonas salivibrio CL-TW6 adapted to coastal planktonic lifestype.</title>
        <authorList>
            <person name="Cho B.C."/>
            <person name="Hardies S.C."/>
            <person name="Jang G.I."/>
            <person name="Hwang C.Y."/>
        </authorList>
    </citation>
    <scope>NUCLEOTIDE SEQUENCE [LARGE SCALE GENOMIC DNA]</scope>
    <source>
        <strain evidence="4 5">CL-TW6</strain>
    </source>
</reference>
<dbReference type="InterPro" id="IPR036291">
    <property type="entry name" value="NAD(P)-bd_dom_sf"/>
</dbReference>
<dbReference type="EMBL" id="CP026923">
    <property type="protein sequence ID" value="AVG23069.1"/>
    <property type="molecule type" value="Genomic_DNA"/>
</dbReference>
<dbReference type="FunFam" id="3.40.50.720:FF:000047">
    <property type="entry name" value="NADP-dependent L-serine/L-allo-threonine dehydrogenase"/>
    <property type="match status" value="1"/>
</dbReference>
<proteinExistence type="inferred from homology"/>
<sequence>MTGASSGIGAATATLLAERGWYVLAVARRKDKLDELATHPQIDSYVCDITHDDEVAALASWVEQGGGLDVLINNAGGAIGMDSVEGGSIDEWRWMYEINVLGTKRMISTFLPMLRKAADSSGGADILTVTSTAGFTPYEGGGGYNAAKYAAHAMMQVLRLELNGEPIRVIDIAPGMVKTDEFALNRFRGDSARSQSVYANVDRPLLAEDVALTIASALELPAHVNLDLVTVKPVAQSAQHKTHRGPLRTKPSDA</sequence>
<dbReference type="AlphaFoldDB" id="A0A2L2BN24"/>
<dbReference type="PANTHER" id="PTHR42901:SF1">
    <property type="entry name" value="ALCOHOL DEHYDROGENASE"/>
    <property type="match status" value="1"/>
</dbReference>
<dbReference type="InterPro" id="IPR002347">
    <property type="entry name" value="SDR_fam"/>
</dbReference>
<evidence type="ECO:0000313" key="4">
    <source>
        <dbReference type="EMBL" id="AVG23069.1"/>
    </source>
</evidence>
<dbReference type="Gene3D" id="3.40.50.720">
    <property type="entry name" value="NAD(P)-binding Rossmann-like Domain"/>
    <property type="match status" value="1"/>
</dbReference>
<dbReference type="GO" id="GO:0016616">
    <property type="term" value="F:oxidoreductase activity, acting on the CH-OH group of donors, NAD or NADP as acceptor"/>
    <property type="evidence" value="ECO:0007669"/>
    <property type="project" value="UniProtKB-ARBA"/>
</dbReference>
<comment type="similarity">
    <text evidence="1">Belongs to the short-chain dehydrogenases/reductases (SDR) family.</text>
</comment>
<dbReference type="PROSITE" id="PS00061">
    <property type="entry name" value="ADH_SHORT"/>
    <property type="match status" value="1"/>
</dbReference>
<gene>
    <name evidence="4" type="ORF">C3B54_1162</name>
</gene>
<dbReference type="Proteomes" id="UP000243077">
    <property type="component" value="Chromosome"/>
</dbReference>
<name>A0A2L2BN24_9MICO</name>